<evidence type="ECO:0000256" key="3">
    <source>
        <dbReference type="ARBA" id="ARBA00022884"/>
    </source>
</evidence>
<keyword evidence="5 7" id="KW-0687">Ribonucleoprotein</keyword>
<dbReference type="NCBIfam" id="TIGR00060">
    <property type="entry name" value="L18_bact"/>
    <property type="match status" value="1"/>
</dbReference>
<accession>A0A2X3KJU8</accession>
<dbReference type="AlphaFoldDB" id="A0A2X3KJU8"/>
<comment type="function">
    <text evidence="7">This is one of the proteins that bind and probably mediate the attachment of the 5S RNA into the large ribosomal subunit, where it forms part of the central protuberance.</text>
</comment>
<keyword evidence="3 7" id="KW-0694">RNA-binding</keyword>
<evidence type="ECO:0000313" key="8">
    <source>
        <dbReference type="EMBL" id="SQD92692.1"/>
    </source>
</evidence>
<protein>
    <recommendedName>
        <fullName evidence="6 7">Large ribosomal subunit protein uL18</fullName>
    </recommendedName>
</protein>
<dbReference type="KEGG" id="bana:BARAN1_0668"/>
<name>A0A2X3KJU8_9BACT</name>
<evidence type="ECO:0000256" key="6">
    <source>
        <dbReference type="ARBA" id="ARBA00035197"/>
    </source>
</evidence>
<dbReference type="OrthoDB" id="9810939at2"/>
<dbReference type="GO" id="GO:0022625">
    <property type="term" value="C:cytosolic large ribosomal subunit"/>
    <property type="evidence" value="ECO:0007669"/>
    <property type="project" value="TreeGrafter"/>
</dbReference>
<dbReference type="SUPFAM" id="SSF53137">
    <property type="entry name" value="Translational machinery components"/>
    <property type="match status" value="1"/>
</dbReference>
<evidence type="ECO:0000256" key="1">
    <source>
        <dbReference type="ARBA" id="ARBA00007116"/>
    </source>
</evidence>
<sequence>MARTTRADHRLKRKARIRRRIHGTADRPRLCVYKSLHHVYAQVVDDAQGRTIASASTLCAAVRERGVGNTVDGARAVGAIVAERARAAGIREVVFDRSGYPYHGKVRALAEAAREGGLEF</sequence>
<evidence type="ECO:0000256" key="4">
    <source>
        <dbReference type="ARBA" id="ARBA00022980"/>
    </source>
</evidence>
<dbReference type="PANTHER" id="PTHR12899:SF3">
    <property type="entry name" value="LARGE RIBOSOMAL SUBUNIT PROTEIN UL18M"/>
    <property type="match status" value="1"/>
</dbReference>
<reference evidence="9" key="1">
    <citation type="submission" date="2018-05" db="EMBL/GenBank/DDBJ databases">
        <authorList>
            <person name="Hao L."/>
        </authorList>
    </citation>
    <scope>NUCLEOTIDE SEQUENCE [LARGE SCALE GENOMIC DNA]</scope>
</reference>
<dbReference type="Pfam" id="PF00861">
    <property type="entry name" value="Ribosomal_L18p"/>
    <property type="match status" value="1"/>
</dbReference>
<organism evidence="8 9">
    <name type="scientific">Candidatus Bipolaricaulis anaerobius</name>
    <dbReference type="NCBI Taxonomy" id="2026885"/>
    <lineage>
        <taxon>Bacteria</taxon>
        <taxon>Candidatus Bipolaricaulota</taxon>
        <taxon>Candidatus Bipolaricaulia</taxon>
        <taxon>Candidatus Bipolaricaulales</taxon>
        <taxon>Candidatus Bipolaricaulaceae</taxon>
        <taxon>Candidatus Bipolaricaulis</taxon>
    </lineage>
</organism>
<evidence type="ECO:0000256" key="7">
    <source>
        <dbReference type="HAMAP-Rule" id="MF_01337"/>
    </source>
</evidence>
<dbReference type="InterPro" id="IPR057268">
    <property type="entry name" value="Ribosomal_L18"/>
</dbReference>
<keyword evidence="4 7" id="KW-0689">Ribosomal protein</keyword>
<gene>
    <name evidence="7 8" type="primary">rplR</name>
    <name evidence="8" type="ORF">BARAN1_0668</name>
</gene>
<evidence type="ECO:0000256" key="2">
    <source>
        <dbReference type="ARBA" id="ARBA00022730"/>
    </source>
</evidence>
<dbReference type="GO" id="GO:0003735">
    <property type="term" value="F:structural constituent of ribosome"/>
    <property type="evidence" value="ECO:0007669"/>
    <property type="project" value="InterPro"/>
</dbReference>
<dbReference type="EMBL" id="LS483254">
    <property type="protein sequence ID" value="SQD92692.1"/>
    <property type="molecule type" value="Genomic_DNA"/>
</dbReference>
<dbReference type="InterPro" id="IPR005484">
    <property type="entry name" value="Ribosomal_uL18_bac/plant/anim"/>
</dbReference>
<evidence type="ECO:0000256" key="5">
    <source>
        <dbReference type="ARBA" id="ARBA00023274"/>
    </source>
</evidence>
<proteinExistence type="inferred from homology"/>
<dbReference type="GO" id="GO:0008097">
    <property type="term" value="F:5S rRNA binding"/>
    <property type="evidence" value="ECO:0007669"/>
    <property type="project" value="TreeGrafter"/>
</dbReference>
<dbReference type="Proteomes" id="UP000249818">
    <property type="component" value="Chromosome BARAN1"/>
</dbReference>
<keyword evidence="9" id="KW-1185">Reference proteome</keyword>
<dbReference type="RefSeq" id="WP_122030879.1">
    <property type="nucleotide sequence ID" value="NZ_LS483254.1"/>
</dbReference>
<dbReference type="FunFam" id="3.30.420.100:FF:000001">
    <property type="entry name" value="50S ribosomal protein L18"/>
    <property type="match status" value="1"/>
</dbReference>
<evidence type="ECO:0000313" key="9">
    <source>
        <dbReference type="Proteomes" id="UP000249818"/>
    </source>
</evidence>
<dbReference type="GO" id="GO:0006412">
    <property type="term" value="P:translation"/>
    <property type="evidence" value="ECO:0007669"/>
    <property type="project" value="UniProtKB-UniRule"/>
</dbReference>
<dbReference type="HAMAP" id="MF_01337_B">
    <property type="entry name" value="Ribosomal_uL18_B"/>
    <property type="match status" value="1"/>
</dbReference>
<dbReference type="InterPro" id="IPR004389">
    <property type="entry name" value="Ribosomal_uL18_bac-type"/>
</dbReference>
<dbReference type="CDD" id="cd00432">
    <property type="entry name" value="Ribosomal_L18_L5e"/>
    <property type="match status" value="1"/>
</dbReference>
<dbReference type="Gene3D" id="3.30.420.100">
    <property type="match status" value="1"/>
</dbReference>
<dbReference type="PANTHER" id="PTHR12899">
    <property type="entry name" value="39S RIBOSOMAL PROTEIN L18, MITOCHONDRIAL"/>
    <property type="match status" value="1"/>
</dbReference>
<comment type="subunit">
    <text evidence="7">Part of the 50S ribosomal subunit; part of the 5S rRNA/L5/L18/L25 subcomplex. Contacts the 5S and 23S rRNAs.</text>
</comment>
<comment type="similarity">
    <text evidence="1 7">Belongs to the universal ribosomal protein uL18 family.</text>
</comment>
<keyword evidence="2 7" id="KW-0699">rRNA-binding</keyword>